<protein>
    <submittedName>
        <fullName evidence="3">Tudor domain-containing protein</fullName>
    </submittedName>
</protein>
<keyword evidence="2" id="KW-1185">Reference proteome</keyword>
<proteinExistence type="predicted"/>
<dbReference type="AlphaFoldDB" id="A0A0M3JNB8"/>
<organism evidence="3">
    <name type="scientific">Anisakis simplex</name>
    <name type="common">Herring worm</name>
    <dbReference type="NCBI Taxonomy" id="6269"/>
    <lineage>
        <taxon>Eukaryota</taxon>
        <taxon>Metazoa</taxon>
        <taxon>Ecdysozoa</taxon>
        <taxon>Nematoda</taxon>
        <taxon>Chromadorea</taxon>
        <taxon>Rhabditida</taxon>
        <taxon>Spirurina</taxon>
        <taxon>Ascaridomorpha</taxon>
        <taxon>Ascaridoidea</taxon>
        <taxon>Anisakidae</taxon>
        <taxon>Anisakis</taxon>
        <taxon>Anisakis simplex complex</taxon>
    </lineage>
</organism>
<evidence type="ECO:0000313" key="1">
    <source>
        <dbReference type="EMBL" id="VDK35103.1"/>
    </source>
</evidence>
<dbReference type="WBParaSite" id="ASIM_0000915801-mRNA-1">
    <property type="protein sequence ID" value="ASIM_0000915801-mRNA-1"/>
    <property type="gene ID" value="ASIM_0000915801"/>
</dbReference>
<name>A0A0M3JNB8_ANISI</name>
<dbReference type="SUPFAM" id="SSF63748">
    <property type="entry name" value="Tudor/PWWP/MBT"/>
    <property type="match status" value="1"/>
</dbReference>
<accession>A0A0M3JNB8</accession>
<gene>
    <name evidence="1" type="ORF">ASIM_LOCUS8896</name>
</gene>
<reference evidence="1 2" key="2">
    <citation type="submission" date="2018-11" db="EMBL/GenBank/DDBJ databases">
        <authorList>
            <consortium name="Pathogen Informatics"/>
        </authorList>
    </citation>
    <scope>NUCLEOTIDE SEQUENCE [LARGE SCALE GENOMIC DNA]</scope>
</reference>
<sequence length="79" mass="9011">MAPLKEGVYARARILQKVNVITDKNSKEANEYARVLFIDEGKMAWVSVKCLAKMDEILSYHPWQALAVAIFRVRISVCL</sequence>
<reference evidence="3" key="1">
    <citation type="submission" date="2017-02" db="UniProtKB">
        <authorList>
            <consortium name="WormBaseParasite"/>
        </authorList>
    </citation>
    <scope>IDENTIFICATION</scope>
</reference>
<dbReference type="Gene3D" id="2.30.30.140">
    <property type="match status" value="1"/>
</dbReference>
<dbReference type="EMBL" id="UYRR01025519">
    <property type="protein sequence ID" value="VDK35103.1"/>
    <property type="molecule type" value="Genomic_DNA"/>
</dbReference>
<dbReference type="Proteomes" id="UP000267096">
    <property type="component" value="Unassembled WGS sequence"/>
</dbReference>
<evidence type="ECO:0000313" key="3">
    <source>
        <dbReference type="WBParaSite" id="ASIM_0000915801-mRNA-1"/>
    </source>
</evidence>
<evidence type="ECO:0000313" key="2">
    <source>
        <dbReference type="Proteomes" id="UP000267096"/>
    </source>
</evidence>